<feature type="region of interest" description="Disordered" evidence="3">
    <location>
        <begin position="143"/>
        <end position="182"/>
    </location>
</feature>
<accession>X6NKZ9</accession>
<dbReference type="GO" id="GO:0022625">
    <property type="term" value="C:cytosolic large ribosomal subunit"/>
    <property type="evidence" value="ECO:0007669"/>
    <property type="project" value="TreeGrafter"/>
</dbReference>
<evidence type="ECO:0000256" key="1">
    <source>
        <dbReference type="ARBA" id="ARBA00022980"/>
    </source>
</evidence>
<dbReference type="GO" id="GO:0000027">
    <property type="term" value="P:ribosomal large subunit assembly"/>
    <property type="evidence" value="ECO:0007669"/>
    <property type="project" value="TreeGrafter"/>
</dbReference>
<comment type="caution">
    <text evidence="4">The sequence shown here is derived from an EMBL/GenBank/DDBJ whole genome shotgun (WGS) entry which is preliminary data.</text>
</comment>
<dbReference type="PANTHER" id="PTHR10715:SF0">
    <property type="entry name" value="LARGE RIBOSOMAL SUBUNIT PROTEIN EL6"/>
    <property type="match status" value="1"/>
</dbReference>
<dbReference type="Proteomes" id="UP000023152">
    <property type="component" value="Unassembled WGS sequence"/>
</dbReference>
<dbReference type="GO" id="GO:0003735">
    <property type="term" value="F:structural constituent of ribosome"/>
    <property type="evidence" value="ECO:0007669"/>
    <property type="project" value="InterPro"/>
</dbReference>
<protein>
    <recommendedName>
        <fullName evidence="6">60S ribosomal protein L6</fullName>
    </recommendedName>
</protein>
<dbReference type="OrthoDB" id="2436667at2759"/>
<evidence type="ECO:0000313" key="5">
    <source>
        <dbReference type="Proteomes" id="UP000023152"/>
    </source>
</evidence>
<dbReference type="OMA" id="KWYNADD"/>
<dbReference type="GO" id="GO:0002181">
    <property type="term" value="P:cytoplasmic translation"/>
    <property type="evidence" value="ECO:0007669"/>
    <property type="project" value="TreeGrafter"/>
</dbReference>
<evidence type="ECO:0000313" key="4">
    <source>
        <dbReference type="EMBL" id="ETO26598.1"/>
    </source>
</evidence>
<dbReference type="InterPro" id="IPR008991">
    <property type="entry name" value="Translation_prot_SH3-like_sf"/>
</dbReference>
<reference evidence="4 5" key="1">
    <citation type="journal article" date="2013" name="Curr. Biol.">
        <title>The Genome of the Foraminiferan Reticulomyxa filosa.</title>
        <authorList>
            <person name="Glockner G."/>
            <person name="Hulsmann N."/>
            <person name="Schleicher M."/>
            <person name="Noegel A.A."/>
            <person name="Eichinger L."/>
            <person name="Gallinger C."/>
            <person name="Pawlowski J."/>
            <person name="Sierra R."/>
            <person name="Euteneuer U."/>
            <person name="Pillet L."/>
            <person name="Moustafa A."/>
            <person name="Platzer M."/>
            <person name="Groth M."/>
            <person name="Szafranski K."/>
            <person name="Schliwa M."/>
        </authorList>
    </citation>
    <scope>NUCLEOTIDE SEQUENCE [LARGE SCALE GENOMIC DNA]</scope>
</reference>
<sequence>MPRTVFARAKFKGRRPHDKKDPRGVTKVIKNRWYPFQITRVKRGVNNPTKLRHGLKPGTVVILLTGPYRGRRVVFLKQLKQSGLLKIFCAMTQQRTTKKKHTLRLGPFSVNGVPLRRVSQRFVIITSTKVSLGKSHPELDEIEDSYFRSEKTEKPKKSGKQDEKEEKKAETDKKEKFPESKQKIQTVVDTKLLAAISKVKFLKEYLASYFTLKSGQPPHQIHF</sequence>
<dbReference type="Pfam" id="PF01159">
    <property type="entry name" value="Ribosomal_L6e"/>
    <property type="match status" value="1"/>
</dbReference>
<keyword evidence="1" id="KW-0689">Ribosomal protein</keyword>
<dbReference type="AlphaFoldDB" id="X6NKZ9"/>
<evidence type="ECO:0000256" key="2">
    <source>
        <dbReference type="ARBA" id="ARBA00023274"/>
    </source>
</evidence>
<gene>
    <name evidence="4" type="ORF">RFI_10539</name>
</gene>
<name>X6NKZ9_RETFI</name>
<dbReference type="EMBL" id="ASPP01007751">
    <property type="protein sequence ID" value="ETO26598.1"/>
    <property type="molecule type" value="Genomic_DNA"/>
</dbReference>
<dbReference type="InterPro" id="IPR000915">
    <property type="entry name" value="60S_ribosomal_eL6"/>
</dbReference>
<dbReference type="PANTHER" id="PTHR10715">
    <property type="entry name" value="60S RIBOSOMAL PROTEIN L6"/>
    <property type="match status" value="1"/>
</dbReference>
<evidence type="ECO:0000256" key="3">
    <source>
        <dbReference type="SAM" id="MobiDB-lite"/>
    </source>
</evidence>
<dbReference type="SUPFAM" id="SSF50104">
    <property type="entry name" value="Translation proteins SH3-like domain"/>
    <property type="match status" value="1"/>
</dbReference>
<keyword evidence="2" id="KW-0687">Ribonucleoprotein</keyword>
<dbReference type="InterPro" id="IPR041997">
    <property type="entry name" value="Ribosomal_eL6_KOW"/>
</dbReference>
<organism evidence="4 5">
    <name type="scientific">Reticulomyxa filosa</name>
    <dbReference type="NCBI Taxonomy" id="46433"/>
    <lineage>
        <taxon>Eukaryota</taxon>
        <taxon>Sar</taxon>
        <taxon>Rhizaria</taxon>
        <taxon>Retaria</taxon>
        <taxon>Foraminifera</taxon>
        <taxon>Monothalamids</taxon>
        <taxon>Reticulomyxidae</taxon>
        <taxon>Reticulomyxa</taxon>
    </lineage>
</organism>
<proteinExistence type="predicted"/>
<evidence type="ECO:0008006" key="6">
    <source>
        <dbReference type="Google" id="ProtNLM"/>
    </source>
</evidence>
<dbReference type="CDD" id="cd13156">
    <property type="entry name" value="KOW_RPL6"/>
    <property type="match status" value="1"/>
</dbReference>
<keyword evidence="5" id="KW-1185">Reference proteome</keyword>
<dbReference type="GO" id="GO:0003723">
    <property type="term" value="F:RNA binding"/>
    <property type="evidence" value="ECO:0007669"/>
    <property type="project" value="TreeGrafter"/>
</dbReference>